<sequence length="189" mass="20906">MELVDLPAEMVANLVQNMVIINGLDQAMILRLVCRAQRAGPLSSIPANDSQEQSTSKLFVLYRPRRPRAASIIVDVYWQRLSPETFGATIDFIIQGLPKLGGIEKNVLAATTYFDIKALLYWHVQKGTINSEANFDNPPCIAPTRADTAMAYTTLYDKPSSSSCPRIAVLGAVYSVPLHILDYLKSESF</sequence>
<name>A0A1E1K953_9HELO</name>
<reference evidence="2" key="1">
    <citation type="submission" date="2016-03" db="EMBL/GenBank/DDBJ databases">
        <authorList>
            <person name="Guldener U."/>
        </authorList>
    </citation>
    <scope>NUCLEOTIDE SEQUENCE [LARGE SCALE GENOMIC DNA]</scope>
    <source>
        <strain evidence="2">04CH-RAC-A.6.1</strain>
    </source>
</reference>
<dbReference type="OrthoDB" id="3564708at2759"/>
<dbReference type="AlphaFoldDB" id="A0A1E1K953"/>
<dbReference type="EMBL" id="FJUX01000019">
    <property type="protein sequence ID" value="CZS94608.1"/>
    <property type="molecule type" value="Genomic_DNA"/>
</dbReference>
<keyword evidence="2" id="KW-1185">Reference proteome</keyword>
<dbReference type="Proteomes" id="UP000178912">
    <property type="component" value="Unassembled WGS sequence"/>
</dbReference>
<proteinExistence type="predicted"/>
<gene>
    <name evidence="1" type="ORF">RAG0_04555</name>
</gene>
<accession>A0A1E1K953</accession>
<organism evidence="1 2">
    <name type="scientific">Rhynchosporium agropyri</name>
    <dbReference type="NCBI Taxonomy" id="914238"/>
    <lineage>
        <taxon>Eukaryota</taxon>
        <taxon>Fungi</taxon>
        <taxon>Dikarya</taxon>
        <taxon>Ascomycota</taxon>
        <taxon>Pezizomycotina</taxon>
        <taxon>Leotiomycetes</taxon>
        <taxon>Helotiales</taxon>
        <taxon>Ploettnerulaceae</taxon>
        <taxon>Rhynchosporium</taxon>
    </lineage>
</organism>
<protein>
    <submittedName>
        <fullName evidence="1">Uncharacterized protein</fullName>
    </submittedName>
</protein>
<evidence type="ECO:0000313" key="2">
    <source>
        <dbReference type="Proteomes" id="UP000178912"/>
    </source>
</evidence>
<evidence type="ECO:0000313" key="1">
    <source>
        <dbReference type="EMBL" id="CZS94608.1"/>
    </source>
</evidence>